<keyword evidence="1" id="KW-1133">Transmembrane helix</keyword>
<name>A0AAU9EEP2_9FIRM</name>
<dbReference type="KEGG" id="hprf:HLPR_02190"/>
<keyword evidence="1" id="KW-0472">Membrane</keyword>
<dbReference type="RefSeq" id="WP_338536248.1">
    <property type="nucleotide sequence ID" value="NZ_AP028654.1"/>
</dbReference>
<dbReference type="EMBL" id="AP028654">
    <property type="protein sequence ID" value="BEP27888.1"/>
    <property type="molecule type" value="Genomic_DNA"/>
</dbReference>
<sequence length="558" mass="64671">MKIFKNWKIMFLVFVVLIYSLFFATIVKEKKRLPSPKWSREIELNVQNNLSIVNAKKEKLTFTIPLENENSILSIFVDNKVNILLTKADGNIILNKTISNLQLNNTSNIQEIFSGKIINGKLTLYFISNNKLYSNLLDLKSYELGSSILIDDFVKSAKYKNGFLAIEKLDSLNILDLNSNKNEYVYKNISFSKLKEYDLFTDSNYIYIVYSGKFSDNNKYLKLSKINIKTKNIATAIIDKLPNSTFISSKYLSINVNKSKVNILEESEEFKTGKTTLKHYYLDKNLTNINKSELTKLKYSIYPKLISSKGNDIDFIISIPTTMGATKIVYNLNIISLINEKIDNKTTLTKTNKKSISPTLFKLKNSKYITWSDIDQNSRELMLLSNNKDFIKTSRKLTTNEKIDSLITWIITIFPTLLGTMIPIITIAGTTAIILVILSIKFLNYMEQNFKKTFNFSVLIHTSLKMLFLYNMIFLNKAILNIKDQLPVFLTNFPLLVLTIFITTSLSYYLYKIKYTSEQHNEFWMSYMFFGITDLIMFSLLVIPYFYTYLALPIFFNK</sequence>
<feature type="transmembrane region" description="Helical" evidence="1">
    <location>
        <begin position="523"/>
        <end position="547"/>
    </location>
</feature>
<organism evidence="2 3">
    <name type="scientific">Helicovermis profundi</name>
    <dbReference type="NCBI Taxonomy" id="3065157"/>
    <lineage>
        <taxon>Bacteria</taxon>
        <taxon>Bacillati</taxon>
        <taxon>Bacillota</taxon>
        <taxon>Clostridia</taxon>
        <taxon>Helicovermis</taxon>
    </lineage>
</organism>
<dbReference type="Proteomes" id="UP001321786">
    <property type="component" value="Chromosome"/>
</dbReference>
<feature type="transmembrane region" description="Helical" evidence="1">
    <location>
        <begin position="493"/>
        <end position="511"/>
    </location>
</feature>
<feature type="transmembrane region" description="Helical" evidence="1">
    <location>
        <begin position="7"/>
        <end position="27"/>
    </location>
</feature>
<gene>
    <name evidence="2" type="ORF">HLPR_02190</name>
</gene>
<accession>A0AAU9EEP2</accession>
<dbReference type="AlphaFoldDB" id="A0AAU9EEP2"/>
<protein>
    <submittedName>
        <fullName evidence="2">Uncharacterized protein</fullName>
    </submittedName>
</protein>
<evidence type="ECO:0000256" key="1">
    <source>
        <dbReference type="SAM" id="Phobius"/>
    </source>
</evidence>
<feature type="transmembrane region" description="Helical" evidence="1">
    <location>
        <begin position="409"/>
        <end position="442"/>
    </location>
</feature>
<proteinExistence type="predicted"/>
<feature type="transmembrane region" description="Helical" evidence="1">
    <location>
        <begin position="454"/>
        <end position="473"/>
    </location>
</feature>
<keyword evidence="1" id="KW-0812">Transmembrane</keyword>
<evidence type="ECO:0000313" key="3">
    <source>
        <dbReference type="Proteomes" id="UP001321786"/>
    </source>
</evidence>
<keyword evidence="3" id="KW-1185">Reference proteome</keyword>
<reference evidence="2 3" key="1">
    <citation type="submission" date="2023-08" db="EMBL/GenBank/DDBJ databases">
        <title>Helicovermis profunda gen. nov., sp. nov., a novel mesophilic, fermentative bacterium within the Bacillota from a deep-sea hydrothermal vent chimney.</title>
        <authorList>
            <person name="Miyazaki U."/>
            <person name="Mizutani D."/>
            <person name="Hashimoto Y."/>
            <person name="Tame A."/>
            <person name="Sawayama S."/>
            <person name="Miyazaki J."/>
            <person name="Takai K."/>
            <person name="Nakagawa S."/>
        </authorList>
    </citation>
    <scope>NUCLEOTIDE SEQUENCE [LARGE SCALE GENOMIC DNA]</scope>
    <source>
        <strain evidence="2 3">S502</strain>
    </source>
</reference>
<evidence type="ECO:0000313" key="2">
    <source>
        <dbReference type="EMBL" id="BEP27888.1"/>
    </source>
</evidence>